<feature type="signal peptide" evidence="1">
    <location>
        <begin position="1"/>
        <end position="25"/>
    </location>
</feature>
<organism evidence="2 3">
    <name type="scientific">Xanthomonas campestris pv. papavericola</name>
    <dbReference type="NCBI Taxonomy" id="487881"/>
    <lineage>
        <taxon>Bacteria</taxon>
        <taxon>Pseudomonadati</taxon>
        <taxon>Pseudomonadota</taxon>
        <taxon>Gammaproteobacteria</taxon>
        <taxon>Lysobacterales</taxon>
        <taxon>Lysobacteraceae</taxon>
        <taxon>Xanthomonas</taxon>
    </lineage>
</organism>
<keyword evidence="1" id="KW-0732">Signal</keyword>
<evidence type="ECO:0000313" key="3">
    <source>
        <dbReference type="Proteomes" id="UP001297361"/>
    </source>
</evidence>
<dbReference type="RefSeq" id="WP_228424055.1">
    <property type="nucleotide sequence ID" value="NZ_JAJFNJ020000003.1"/>
</dbReference>
<feature type="chain" id="PRO_5042459429" description="Carboxypeptidase regulatory-like domain-containing protein" evidence="1">
    <location>
        <begin position="26"/>
        <end position="205"/>
    </location>
</feature>
<reference evidence="2" key="1">
    <citation type="submission" date="2021-10" db="EMBL/GenBank/DDBJ databases">
        <authorList>
            <person name="Hussein R."/>
            <person name="Harrison J."/>
            <person name="Studholme D.J."/>
            <person name="Vicente J."/>
            <person name="Grant M."/>
        </authorList>
    </citation>
    <scope>NUCLEOTIDE SEQUENCE</scope>
    <source>
        <strain evidence="2">NCPPB 2970</strain>
    </source>
</reference>
<gene>
    <name evidence="2" type="ORF">LLE72_002505</name>
</gene>
<reference evidence="2" key="2">
    <citation type="submission" date="2024-01" db="EMBL/GenBank/DDBJ databases">
        <title>Long-read genome sequencing of X. campestris pv. papavericola.</title>
        <authorList>
            <person name="Hussain R.M.F."/>
            <person name="Greer S."/>
            <person name="Harrison J."/>
            <person name="Grant M."/>
            <person name="Vicente J."/>
            <person name="Studholme D.J."/>
        </authorList>
    </citation>
    <scope>NUCLEOTIDE SEQUENCE</scope>
    <source>
        <strain evidence="2">NCPPB 2970</strain>
    </source>
</reference>
<name>A0AAJ2X0B8_XANCA</name>
<evidence type="ECO:0000313" key="2">
    <source>
        <dbReference type="EMBL" id="MEC3886657.1"/>
    </source>
</evidence>
<evidence type="ECO:0008006" key="4">
    <source>
        <dbReference type="Google" id="ProtNLM"/>
    </source>
</evidence>
<dbReference type="EMBL" id="JAJFNJ020000003">
    <property type="protein sequence ID" value="MEC3886657.1"/>
    <property type="molecule type" value="Genomic_DNA"/>
</dbReference>
<comment type="caution">
    <text evidence="2">The sequence shown here is derived from an EMBL/GenBank/DDBJ whole genome shotgun (WGS) entry which is preliminary data.</text>
</comment>
<dbReference type="SUPFAM" id="SSF117074">
    <property type="entry name" value="Hypothetical protein PA1324"/>
    <property type="match status" value="1"/>
</dbReference>
<protein>
    <recommendedName>
        <fullName evidence="4">Carboxypeptidase regulatory-like domain-containing protein</fullName>
    </recommendedName>
</protein>
<proteinExistence type="predicted"/>
<dbReference type="Proteomes" id="UP001297361">
    <property type="component" value="Unassembled WGS sequence"/>
</dbReference>
<sequence>MKSYMHVSILSLVTALGFSASSATAVVIEPKPNAALQARFDTEEAERLLEPGSGSLRGKLEMTINKGMLRKKEKFVAQYQLVTLLPMSSYMRAWEKKYSKSPWLGMMLIDDRVLPFSARTLTSVDGNYEFRGLKPGRYLMISKIPYKMDVIIRNETGQTRHDIDWFNNTITSSPIYKSSKARVEEVHDVFTIIEIKDAAETRFPQ</sequence>
<evidence type="ECO:0000256" key="1">
    <source>
        <dbReference type="SAM" id="SignalP"/>
    </source>
</evidence>
<dbReference type="AlphaFoldDB" id="A0AAJ2X0B8"/>
<accession>A0AAJ2X0B8</accession>